<proteinExistence type="predicted"/>
<evidence type="ECO:0000313" key="3">
    <source>
        <dbReference type="Proteomes" id="UP000887013"/>
    </source>
</evidence>
<reference evidence="2" key="1">
    <citation type="submission" date="2020-08" db="EMBL/GenBank/DDBJ databases">
        <title>Multicomponent nature underlies the extraordinary mechanical properties of spider dragline silk.</title>
        <authorList>
            <person name="Kono N."/>
            <person name="Nakamura H."/>
            <person name="Mori M."/>
            <person name="Yoshida Y."/>
            <person name="Ohtoshi R."/>
            <person name="Malay A.D."/>
            <person name="Moran D.A.P."/>
            <person name="Tomita M."/>
            <person name="Numata K."/>
            <person name="Arakawa K."/>
        </authorList>
    </citation>
    <scope>NUCLEOTIDE SEQUENCE</scope>
</reference>
<feature type="non-terminal residue" evidence="2">
    <location>
        <position position="170"/>
    </location>
</feature>
<dbReference type="AlphaFoldDB" id="A0A8X6U3Z5"/>
<protein>
    <submittedName>
        <fullName evidence="2">Uncharacterized protein</fullName>
    </submittedName>
</protein>
<sequence length="170" mass="19090">EASECPTSYGSTDTRKLFPLALHYEASEYPTSFGSTDTRKLFLLALHHEASECPTSYGSTDTMKLFPLALHYEASECLTSYGSSDAKQLFPFALHTPPIDGASHPLMAGGFRLDTRRPEQGRSRATTPNEDRYFTLTARRHRNMNATLHQQHFRSSTGTTISTETVRNRR</sequence>
<name>A0A8X6U3Z5_NEPPI</name>
<comment type="caution">
    <text evidence="2">The sequence shown here is derived from an EMBL/GenBank/DDBJ whole genome shotgun (WGS) entry which is preliminary data.</text>
</comment>
<keyword evidence="3" id="KW-1185">Reference proteome</keyword>
<evidence type="ECO:0000256" key="1">
    <source>
        <dbReference type="SAM" id="MobiDB-lite"/>
    </source>
</evidence>
<feature type="region of interest" description="Disordered" evidence="1">
    <location>
        <begin position="151"/>
        <end position="170"/>
    </location>
</feature>
<organism evidence="2 3">
    <name type="scientific">Nephila pilipes</name>
    <name type="common">Giant wood spider</name>
    <name type="synonym">Nephila maculata</name>
    <dbReference type="NCBI Taxonomy" id="299642"/>
    <lineage>
        <taxon>Eukaryota</taxon>
        <taxon>Metazoa</taxon>
        <taxon>Ecdysozoa</taxon>
        <taxon>Arthropoda</taxon>
        <taxon>Chelicerata</taxon>
        <taxon>Arachnida</taxon>
        <taxon>Araneae</taxon>
        <taxon>Araneomorphae</taxon>
        <taxon>Entelegynae</taxon>
        <taxon>Araneoidea</taxon>
        <taxon>Nephilidae</taxon>
        <taxon>Nephila</taxon>
    </lineage>
</organism>
<gene>
    <name evidence="2" type="ORF">NPIL_694121</name>
</gene>
<dbReference type="EMBL" id="BMAW01071429">
    <property type="protein sequence ID" value="GFT78067.1"/>
    <property type="molecule type" value="Genomic_DNA"/>
</dbReference>
<accession>A0A8X6U3Z5</accession>
<evidence type="ECO:0000313" key="2">
    <source>
        <dbReference type="EMBL" id="GFT78067.1"/>
    </source>
</evidence>
<dbReference type="Proteomes" id="UP000887013">
    <property type="component" value="Unassembled WGS sequence"/>
</dbReference>